<keyword evidence="2" id="KW-0732">Signal</keyword>
<evidence type="ECO:0000256" key="1">
    <source>
        <dbReference type="SAM" id="MobiDB-lite"/>
    </source>
</evidence>
<organism evidence="3 4">
    <name type="scientific">Meloidogyne incognita</name>
    <name type="common">Southern root-knot nematode worm</name>
    <name type="synonym">Oxyuris incognita</name>
    <dbReference type="NCBI Taxonomy" id="6306"/>
    <lineage>
        <taxon>Eukaryota</taxon>
        <taxon>Metazoa</taxon>
        <taxon>Ecdysozoa</taxon>
        <taxon>Nematoda</taxon>
        <taxon>Chromadorea</taxon>
        <taxon>Rhabditida</taxon>
        <taxon>Tylenchina</taxon>
        <taxon>Tylenchomorpha</taxon>
        <taxon>Tylenchoidea</taxon>
        <taxon>Meloidogynidae</taxon>
        <taxon>Meloidogyninae</taxon>
        <taxon>Meloidogyne</taxon>
        <taxon>Meloidogyne incognita group</taxon>
    </lineage>
</organism>
<feature type="chain" id="PRO_5037295838" evidence="2">
    <location>
        <begin position="26"/>
        <end position="75"/>
    </location>
</feature>
<evidence type="ECO:0000313" key="4">
    <source>
        <dbReference type="WBParaSite" id="Minc3s02399g29851"/>
    </source>
</evidence>
<evidence type="ECO:0000256" key="2">
    <source>
        <dbReference type="SAM" id="SignalP"/>
    </source>
</evidence>
<dbReference type="AlphaFoldDB" id="A0A914MXC8"/>
<feature type="region of interest" description="Disordered" evidence="1">
    <location>
        <begin position="29"/>
        <end position="75"/>
    </location>
</feature>
<proteinExistence type="predicted"/>
<feature type="compositionally biased region" description="Basic and acidic residues" evidence="1">
    <location>
        <begin position="41"/>
        <end position="53"/>
    </location>
</feature>
<protein>
    <submittedName>
        <fullName evidence="4">Candidate secreted effector</fullName>
    </submittedName>
</protein>
<evidence type="ECO:0000313" key="3">
    <source>
        <dbReference type="Proteomes" id="UP000887563"/>
    </source>
</evidence>
<feature type="signal peptide" evidence="2">
    <location>
        <begin position="1"/>
        <end position="25"/>
    </location>
</feature>
<dbReference type="Proteomes" id="UP000887563">
    <property type="component" value="Unplaced"/>
</dbReference>
<name>A0A914MXC8_MELIC</name>
<accession>A0A914MXC8</accession>
<reference evidence="4" key="1">
    <citation type="submission" date="2022-11" db="UniProtKB">
        <authorList>
            <consortium name="WormBaseParasite"/>
        </authorList>
    </citation>
    <scope>IDENTIFICATION</scope>
</reference>
<dbReference type="WBParaSite" id="Minc3s02399g29851">
    <property type="protein sequence ID" value="Minc3s02399g29851"/>
    <property type="gene ID" value="Minc3s02399g29851"/>
</dbReference>
<sequence length="75" mass="8312">MFNKKIIILLTFFISLLFIVSKINGEGATYQFEKPPPKNSSDLDKNSLKEEGGKGGGKSKRSPQEWDLNAFAFSG</sequence>
<keyword evidence="3" id="KW-1185">Reference proteome</keyword>